<evidence type="ECO:0000256" key="3">
    <source>
        <dbReference type="ARBA" id="ARBA00022692"/>
    </source>
</evidence>
<dbReference type="InterPro" id="IPR001123">
    <property type="entry name" value="LeuE-type"/>
</dbReference>
<feature type="transmembrane region" description="Helical" evidence="6">
    <location>
        <begin position="41"/>
        <end position="66"/>
    </location>
</feature>
<dbReference type="PANTHER" id="PTHR30086:SF20">
    <property type="entry name" value="ARGININE EXPORTER PROTEIN ARGO-RELATED"/>
    <property type="match status" value="1"/>
</dbReference>
<dbReference type="Pfam" id="PF01810">
    <property type="entry name" value="LysE"/>
    <property type="match status" value="1"/>
</dbReference>
<protein>
    <submittedName>
        <fullName evidence="7">RhtB family transporter</fullName>
    </submittedName>
</protein>
<dbReference type="GO" id="GO:0015171">
    <property type="term" value="F:amino acid transmembrane transporter activity"/>
    <property type="evidence" value="ECO:0007669"/>
    <property type="project" value="TreeGrafter"/>
</dbReference>
<evidence type="ECO:0000256" key="2">
    <source>
        <dbReference type="ARBA" id="ARBA00022475"/>
    </source>
</evidence>
<gene>
    <name evidence="7" type="ORF">KL86PLE_41236</name>
</gene>
<evidence type="ECO:0000313" key="7">
    <source>
        <dbReference type="EMBL" id="SCM77431.1"/>
    </source>
</evidence>
<feature type="transmembrane region" description="Helical" evidence="6">
    <location>
        <begin position="191"/>
        <end position="210"/>
    </location>
</feature>
<dbReference type="GO" id="GO:0005886">
    <property type="term" value="C:plasma membrane"/>
    <property type="evidence" value="ECO:0007669"/>
    <property type="project" value="UniProtKB-SubCell"/>
</dbReference>
<keyword evidence="2" id="KW-1003">Cell membrane</keyword>
<accession>A0A212LIQ4</accession>
<evidence type="ECO:0000256" key="6">
    <source>
        <dbReference type="SAM" id="Phobius"/>
    </source>
</evidence>
<dbReference type="PIRSF" id="PIRSF006324">
    <property type="entry name" value="LeuE"/>
    <property type="match status" value="1"/>
</dbReference>
<keyword evidence="5 6" id="KW-0472">Membrane</keyword>
<dbReference type="PANTHER" id="PTHR30086">
    <property type="entry name" value="ARGININE EXPORTER PROTEIN ARGO"/>
    <property type="match status" value="1"/>
</dbReference>
<comment type="subcellular location">
    <subcellularLocation>
        <location evidence="1">Cell membrane</location>
        <topology evidence="1">Multi-pass membrane protein</topology>
    </subcellularLocation>
</comment>
<evidence type="ECO:0000256" key="4">
    <source>
        <dbReference type="ARBA" id="ARBA00022989"/>
    </source>
</evidence>
<sequence>MIALSTLLPFVGAVIVLSITPGPDLLLLVSRGMAQGWKASWFSAFGFTLAGIVQIPLLALGVASLVQSSPVAFDVLRYAGAAYLIWRGVSLLRSAGTSAHVGMAAATSPVAALRDGVVASLTNPKGLMFLLAFLPQFVDPAQGSVSLQFVLLGLIMKAVALMIESLIAVMSGRVGSLLVRWPKVVLWQERLTSLVLIALGLRLLTMSGQAR</sequence>
<name>A0A212LIQ4_9HYPH</name>
<dbReference type="RefSeq" id="WP_288197331.1">
    <property type="nucleotide sequence ID" value="NZ_LT608334.1"/>
</dbReference>
<organism evidence="7">
    <name type="scientific">uncultured Pleomorphomonas sp</name>
    <dbReference type="NCBI Taxonomy" id="442121"/>
    <lineage>
        <taxon>Bacteria</taxon>
        <taxon>Pseudomonadati</taxon>
        <taxon>Pseudomonadota</taxon>
        <taxon>Alphaproteobacteria</taxon>
        <taxon>Hyphomicrobiales</taxon>
        <taxon>Pleomorphomonadaceae</taxon>
        <taxon>Pleomorphomonas</taxon>
        <taxon>environmental samples</taxon>
    </lineage>
</organism>
<evidence type="ECO:0000256" key="5">
    <source>
        <dbReference type="ARBA" id="ARBA00023136"/>
    </source>
</evidence>
<evidence type="ECO:0000256" key="1">
    <source>
        <dbReference type="ARBA" id="ARBA00004651"/>
    </source>
</evidence>
<keyword evidence="4 6" id="KW-1133">Transmembrane helix</keyword>
<dbReference type="AlphaFoldDB" id="A0A212LIQ4"/>
<feature type="transmembrane region" description="Helical" evidence="6">
    <location>
        <begin position="149"/>
        <end position="170"/>
    </location>
</feature>
<feature type="transmembrane region" description="Helical" evidence="6">
    <location>
        <begin position="6"/>
        <end position="29"/>
    </location>
</feature>
<dbReference type="EMBL" id="FMJD01000008">
    <property type="protein sequence ID" value="SCM77431.1"/>
    <property type="molecule type" value="Genomic_DNA"/>
</dbReference>
<keyword evidence="3 6" id="KW-0812">Transmembrane</keyword>
<proteinExistence type="predicted"/>
<reference evidence="7" key="1">
    <citation type="submission" date="2016-08" db="EMBL/GenBank/DDBJ databases">
        <authorList>
            <person name="Seilhamer J.J."/>
        </authorList>
    </citation>
    <scope>NUCLEOTIDE SEQUENCE</scope>
    <source>
        <strain evidence="7">86</strain>
    </source>
</reference>